<evidence type="ECO:0000256" key="3">
    <source>
        <dbReference type="ARBA" id="ARBA00011035"/>
    </source>
</evidence>
<evidence type="ECO:0000256" key="9">
    <source>
        <dbReference type="ARBA" id="ARBA00022824"/>
    </source>
</evidence>
<comment type="similarity">
    <text evidence="3 15">Belongs to the peptidase S26B family.</text>
</comment>
<evidence type="ECO:0000256" key="12">
    <source>
        <dbReference type="ARBA" id="ARBA00023136"/>
    </source>
</evidence>
<protein>
    <recommendedName>
        <fullName evidence="5 15">Signal peptidase complex catalytic subunit SEC11</fullName>
        <ecNumber evidence="4 15">3.4.21.89</ecNumber>
    </recommendedName>
</protein>
<name>A0A6A5W4R8_9PLEO</name>
<evidence type="ECO:0000256" key="7">
    <source>
        <dbReference type="ARBA" id="ARBA00022692"/>
    </source>
</evidence>
<keyword evidence="9 15" id="KW-0256">Endoplasmic reticulum</keyword>
<evidence type="ECO:0000256" key="10">
    <source>
        <dbReference type="ARBA" id="ARBA00022968"/>
    </source>
</evidence>
<dbReference type="EMBL" id="ML977627">
    <property type="protein sequence ID" value="KAF1996267.1"/>
    <property type="molecule type" value="Genomic_DNA"/>
</dbReference>
<comment type="catalytic activity">
    <reaction evidence="1 15">
        <text>Cleavage of hydrophobic, N-terminal signal or leader sequences from secreted and periplasmic proteins.</text>
        <dbReference type="EC" id="3.4.21.89"/>
    </reaction>
</comment>
<dbReference type="PRINTS" id="PR00728">
    <property type="entry name" value="SIGNALPTASE"/>
</dbReference>
<evidence type="ECO:0000256" key="15">
    <source>
        <dbReference type="RuleBase" id="RU362047"/>
    </source>
</evidence>
<dbReference type="GO" id="GO:0004252">
    <property type="term" value="F:serine-type endopeptidase activity"/>
    <property type="evidence" value="ECO:0007669"/>
    <property type="project" value="InterPro"/>
</dbReference>
<accession>A0A6A5W4R8</accession>
<evidence type="ECO:0000256" key="4">
    <source>
        <dbReference type="ARBA" id="ARBA00013208"/>
    </source>
</evidence>
<organism evidence="16 17">
    <name type="scientific">Amniculicola lignicola CBS 123094</name>
    <dbReference type="NCBI Taxonomy" id="1392246"/>
    <lineage>
        <taxon>Eukaryota</taxon>
        <taxon>Fungi</taxon>
        <taxon>Dikarya</taxon>
        <taxon>Ascomycota</taxon>
        <taxon>Pezizomycotina</taxon>
        <taxon>Dothideomycetes</taxon>
        <taxon>Pleosporomycetidae</taxon>
        <taxon>Pleosporales</taxon>
        <taxon>Amniculicolaceae</taxon>
        <taxon>Amniculicola</taxon>
    </lineage>
</organism>
<reference evidence="16" key="1">
    <citation type="journal article" date="2020" name="Stud. Mycol.">
        <title>101 Dothideomycetes genomes: a test case for predicting lifestyles and emergence of pathogens.</title>
        <authorList>
            <person name="Haridas S."/>
            <person name="Albert R."/>
            <person name="Binder M."/>
            <person name="Bloem J."/>
            <person name="Labutti K."/>
            <person name="Salamov A."/>
            <person name="Andreopoulos B."/>
            <person name="Baker S."/>
            <person name="Barry K."/>
            <person name="Bills G."/>
            <person name="Bluhm B."/>
            <person name="Cannon C."/>
            <person name="Castanera R."/>
            <person name="Culley D."/>
            <person name="Daum C."/>
            <person name="Ezra D."/>
            <person name="Gonzalez J."/>
            <person name="Henrissat B."/>
            <person name="Kuo A."/>
            <person name="Liang C."/>
            <person name="Lipzen A."/>
            <person name="Lutzoni F."/>
            <person name="Magnuson J."/>
            <person name="Mondo S."/>
            <person name="Nolan M."/>
            <person name="Ohm R."/>
            <person name="Pangilinan J."/>
            <person name="Park H.-J."/>
            <person name="Ramirez L."/>
            <person name="Alfaro M."/>
            <person name="Sun H."/>
            <person name="Tritt A."/>
            <person name="Yoshinaga Y."/>
            <person name="Zwiers L.-H."/>
            <person name="Turgeon B."/>
            <person name="Goodwin S."/>
            <person name="Spatafora J."/>
            <person name="Crous P."/>
            <person name="Grigoriev I."/>
        </authorList>
    </citation>
    <scope>NUCLEOTIDE SEQUENCE</scope>
    <source>
        <strain evidence="16">CBS 123094</strain>
    </source>
</reference>
<dbReference type="SUPFAM" id="SSF51306">
    <property type="entry name" value="LexA/Signal peptidase"/>
    <property type="match status" value="1"/>
</dbReference>
<dbReference type="OrthoDB" id="10257561at2759"/>
<dbReference type="InterPro" id="IPR019756">
    <property type="entry name" value="Pept_S26A_signal_pept_1_Ser-AS"/>
</dbReference>
<keyword evidence="6 15" id="KW-0645">Protease</keyword>
<keyword evidence="7 15" id="KW-0812">Transmembrane</keyword>
<gene>
    <name evidence="16" type="ORF">P154DRAFT_623347</name>
</gene>
<dbReference type="AlphaFoldDB" id="A0A6A5W4R8"/>
<dbReference type="NCBIfam" id="TIGR02228">
    <property type="entry name" value="sigpep_I_arch"/>
    <property type="match status" value="1"/>
</dbReference>
<keyword evidence="12 15" id="KW-0472">Membrane</keyword>
<dbReference type="PANTHER" id="PTHR10806">
    <property type="entry name" value="SIGNAL PEPTIDASE COMPLEX CATALYTIC SUBUNIT SEC11"/>
    <property type="match status" value="1"/>
</dbReference>
<proteinExistence type="inferred from homology"/>
<keyword evidence="17" id="KW-1185">Reference proteome</keyword>
<keyword evidence="11 15" id="KW-1133">Transmembrane helix</keyword>
<dbReference type="InterPro" id="IPR036286">
    <property type="entry name" value="LexA/Signal_pep-like_sf"/>
</dbReference>
<dbReference type="GO" id="GO:0009003">
    <property type="term" value="F:signal peptidase activity"/>
    <property type="evidence" value="ECO:0007669"/>
    <property type="project" value="UniProtKB-EC"/>
</dbReference>
<comment type="function">
    <text evidence="13">Catalytic component of the signal peptidase complex (SPC) which catalyzes the cleavage of N-terminal signal sequences from nascent proteins as they are translocated into the lumen of the endoplasmic reticulum. Specifically cleaves N-terminal signal peptides that contain a hydrophobic alpha-helix (h-region) shorter than 18-20 amino acids.</text>
</comment>
<comment type="subunit">
    <text evidence="14">Component of the signal peptidase complex (SPC) composed of a catalytic subunit SEC11 and three accessory subunits SPC1, SPC2 and SPC3. The complex induces a local thinning of the ER membrane which is used to measure the length of the signal peptide (SP) h-region of protein substrates. This ensures the selectivity of the complex towards h-regions shorter than 18-20 amino acids. SPC associates with the translocon complex.</text>
</comment>
<dbReference type="PROSITE" id="PS00501">
    <property type="entry name" value="SPASE_I_1"/>
    <property type="match status" value="1"/>
</dbReference>
<dbReference type="GO" id="GO:0005787">
    <property type="term" value="C:signal peptidase complex"/>
    <property type="evidence" value="ECO:0007669"/>
    <property type="project" value="TreeGrafter"/>
</dbReference>
<evidence type="ECO:0000256" key="11">
    <source>
        <dbReference type="ARBA" id="ARBA00022989"/>
    </source>
</evidence>
<dbReference type="EC" id="3.4.21.89" evidence="4 15"/>
<evidence type="ECO:0000256" key="6">
    <source>
        <dbReference type="ARBA" id="ARBA00022670"/>
    </source>
</evidence>
<keyword evidence="8 15" id="KW-0378">Hydrolase</keyword>
<dbReference type="InterPro" id="IPR019533">
    <property type="entry name" value="Peptidase_S26"/>
</dbReference>
<dbReference type="PANTHER" id="PTHR10806:SF6">
    <property type="entry name" value="SIGNAL PEPTIDASE COMPLEX CATALYTIC SUBUNIT SEC11"/>
    <property type="match status" value="1"/>
</dbReference>
<evidence type="ECO:0000256" key="5">
    <source>
        <dbReference type="ARBA" id="ARBA00019685"/>
    </source>
</evidence>
<dbReference type="GO" id="GO:0006465">
    <property type="term" value="P:signal peptide processing"/>
    <property type="evidence" value="ECO:0007669"/>
    <property type="project" value="UniProtKB-UniRule"/>
</dbReference>
<evidence type="ECO:0000256" key="13">
    <source>
        <dbReference type="ARBA" id="ARBA00045533"/>
    </source>
</evidence>
<evidence type="ECO:0000256" key="2">
    <source>
        <dbReference type="ARBA" id="ARBA00004648"/>
    </source>
</evidence>
<feature type="transmembrane region" description="Helical" evidence="15">
    <location>
        <begin position="12"/>
        <end position="31"/>
    </location>
</feature>
<sequence>MQSNFSIRRQLSDALPLFAVVTGILMIWPLLRLVTNSAHPVFVVSSESMEPAFYRGDIILLWNRQQEIQVGDIPVVWFSGRPLPMVHRAVEVHQIVSDSGYSSGRQLILTKGDNNEVDDRVMYPLGREFVFREVIGLVRGYIPYLGWLSLLRSSFSEHSASR</sequence>
<evidence type="ECO:0000256" key="1">
    <source>
        <dbReference type="ARBA" id="ARBA00000677"/>
    </source>
</evidence>
<evidence type="ECO:0000313" key="16">
    <source>
        <dbReference type="EMBL" id="KAF1996267.1"/>
    </source>
</evidence>
<keyword evidence="10 15" id="KW-0735">Signal-anchor</keyword>
<evidence type="ECO:0000256" key="8">
    <source>
        <dbReference type="ARBA" id="ARBA00022801"/>
    </source>
</evidence>
<dbReference type="CDD" id="cd06530">
    <property type="entry name" value="S26_SPase_I"/>
    <property type="match status" value="1"/>
</dbReference>
<dbReference type="InterPro" id="IPR001733">
    <property type="entry name" value="Peptidase_S26B"/>
</dbReference>
<dbReference type="Proteomes" id="UP000799779">
    <property type="component" value="Unassembled WGS sequence"/>
</dbReference>
<evidence type="ECO:0000313" key="17">
    <source>
        <dbReference type="Proteomes" id="UP000799779"/>
    </source>
</evidence>
<evidence type="ECO:0000256" key="14">
    <source>
        <dbReference type="ARBA" id="ARBA00047037"/>
    </source>
</evidence>
<comment type="subcellular location">
    <subcellularLocation>
        <location evidence="2">Endoplasmic reticulum membrane</location>
        <topology evidence="2">Single-pass type II membrane protein</topology>
    </subcellularLocation>
</comment>